<evidence type="ECO:0000313" key="3">
    <source>
        <dbReference type="Proteomes" id="UP001153737"/>
    </source>
</evidence>
<sequence>MDHVNKTLHLSLKQDIKVLTETIENIAVDTDFKSWMFPTKKSEFVKEFINVNRVFEYGDTELYLELLVDRLYVGLRLVISHLQKTLNHARNDESAEDNIVIQKPRQITIGCCFLNLWKIVEALAIEMADDGNQTITIPRKAMSRTYRNGKTQTDNISLDKCDSCASAISCMKSLMDIFEESDDISIKKKIRPRIFDITQFGSMLHTTISVENSVKSLVAKLVGKQRENEELQMELVELRKESREKDGKISLCQQEVRVYKEKCRKNSVMISSLLEQREAFVKKNSEDHKEREELKERISRLNESSKTDEITIKNLKMENQKMTDHFMTSLNLQKISAHKISGLQKNIETLEYEQELISHGFRQFEVAIENLNIRLINISKCHSNTEYKIKTLNDGDWLENIPNMIVKFKVYKENVKEKIVEASIDQMENVPVIPKFQIKGNPLEDISRQMEENSEKIRQLNEENAKLQIIISRFKCIKK</sequence>
<dbReference type="EMBL" id="OU896708">
    <property type="protein sequence ID" value="CAH1155815.1"/>
    <property type="molecule type" value="Genomic_DNA"/>
</dbReference>
<evidence type="ECO:0000256" key="1">
    <source>
        <dbReference type="SAM" id="Coils"/>
    </source>
</evidence>
<feature type="coiled-coil region" evidence="1">
    <location>
        <begin position="214"/>
        <end position="248"/>
    </location>
</feature>
<proteinExistence type="predicted"/>
<dbReference type="Proteomes" id="UP001153737">
    <property type="component" value="Chromosome 2"/>
</dbReference>
<dbReference type="AlphaFoldDB" id="A0A9P0DNI9"/>
<gene>
    <name evidence="2" type="ORF">PHAECO_LOCUS6676</name>
</gene>
<name>A0A9P0DNI9_PHACE</name>
<protein>
    <submittedName>
        <fullName evidence="2">Uncharacterized protein</fullName>
    </submittedName>
</protein>
<reference evidence="2" key="1">
    <citation type="submission" date="2022-01" db="EMBL/GenBank/DDBJ databases">
        <authorList>
            <person name="King R."/>
        </authorList>
    </citation>
    <scope>NUCLEOTIDE SEQUENCE</scope>
</reference>
<evidence type="ECO:0000313" key="2">
    <source>
        <dbReference type="EMBL" id="CAH1155815.1"/>
    </source>
</evidence>
<organism evidence="2 3">
    <name type="scientific">Phaedon cochleariae</name>
    <name type="common">Mustard beetle</name>
    <dbReference type="NCBI Taxonomy" id="80249"/>
    <lineage>
        <taxon>Eukaryota</taxon>
        <taxon>Metazoa</taxon>
        <taxon>Ecdysozoa</taxon>
        <taxon>Arthropoda</taxon>
        <taxon>Hexapoda</taxon>
        <taxon>Insecta</taxon>
        <taxon>Pterygota</taxon>
        <taxon>Neoptera</taxon>
        <taxon>Endopterygota</taxon>
        <taxon>Coleoptera</taxon>
        <taxon>Polyphaga</taxon>
        <taxon>Cucujiformia</taxon>
        <taxon>Chrysomeloidea</taxon>
        <taxon>Chrysomelidae</taxon>
        <taxon>Chrysomelinae</taxon>
        <taxon>Chrysomelini</taxon>
        <taxon>Phaedon</taxon>
    </lineage>
</organism>
<keyword evidence="3" id="KW-1185">Reference proteome</keyword>
<feature type="coiled-coil region" evidence="1">
    <location>
        <begin position="443"/>
        <end position="470"/>
    </location>
</feature>
<reference evidence="2" key="2">
    <citation type="submission" date="2022-10" db="EMBL/GenBank/DDBJ databases">
        <authorList>
            <consortium name="ENA_rothamsted_submissions"/>
            <consortium name="culmorum"/>
            <person name="King R."/>
        </authorList>
    </citation>
    <scope>NUCLEOTIDE SEQUENCE</scope>
</reference>
<dbReference type="OrthoDB" id="6711470at2759"/>
<accession>A0A9P0DNI9</accession>
<keyword evidence="1" id="KW-0175">Coiled coil</keyword>